<gene>
    <name evidence="2" type="ORF">GKS16_02425</name>
</gene>
<dbReference type="PANTHER" id="PTHR40448:SF1">
    <property type="entry name" value="TWO-COMPONENT SENSOR HISTIDINE KINASE"/>
    <property type="match status" value="1"/>
</dbReference>
<dbReference type="SUPFAM" id="SSF55874">
    <property type="entry name" value="ATPase domain of HSP90 chaperone/DNA topoisomerase II/histidine kinase"/>
    <property type="match status" value="1"/>
</dbReference>
<evidence type="ECO:0000313" key="3">
    <source>
        <dbReference type="Proteomes" id="UP000483839"/>
    </source>
</evidence>
<dbReference type="PANTHER" id="PTHR40448">
    <property type="entry name" value="TWO-COMPONENT SENSOR HISTIDINE KINASE"/>
    <property type="match status" value="1"/>
</dbReference>
<feature type="domain" description="Sensor histidine kinase NatK-like C-terminal" evidence="1">
    <location>
        <begin position="331"/>
        <end position="382"/>
    </location>
</feature>
<dbReference type="EMBL" id="WLXI01000018">
    <property type="protein sequence ID" value="MTD01139.1"/>
    <property type="molecule type" value="Genomic_DNA"/>
</dbReference>
<dbReference type="RefSeq" id="WP_015911968.1">
    <property type="nucleotide sequence ID" value="NZ_CP022435.1"/>
</dbReference>
<dbReference type="InterPro" id="IPR036890">
    <property type="entry name" value="HATPase_C_sf"/>
</dbReference>
<evidence type="ECO:0000313" key="2">
    <source>
        <dbReference type="EMBL" id="MTD01139.1"/>
    </source>
</evidence>
<evidence type="ECO:0000259" key="1">
    <source>
        <dbReference type="Pfam" id="PF14501"/>
    </source>
</evidence>
<dbReference type="Pfam" id="PF14501">
    <property type="entry name" value="HATPase_c_5"/>
    <property type="match status" value="1"/>
</dbReference>
<reference evidence="2 3" key="1">
    <citation type="submission" date="2019-11" db="EMBL/GenBank/DDBJ databases">
        <title>Streptococcus uberis isolated from clinical mastitis cases on a southeastern Queensland dairy.</title>
        <authorList>
            <person name="Workentine M.L."/>
            <person name="Price R."/>
            <person name="Olchowy T."/>
        </authorList>
    </citation>
    <scope>NUCLEOTIDE SEQUENCE [LARGE SCALE GENOMIC DNA]</scope>
    <source>
        <strain evidence="2 3">OLC4459-A17</strain>
    </source>
</reference>
<dbReference type="OMA" id="TIFIDSW"/>
<dbReference type="GO" id="GO:0042802">
    <property type="term" value="F:identical protein binding"/>
    <property type="evidence" value="ECO:0007669"/>
    <property type="project" value="TreeGrafter"/>
</dbReference>
<dbReference type="AlphaFoldDB" id="A0A6L6G7J4"/>
<organism evidence="2 3">
    <name type="scientific">Streptococcus uberis</name>
    <dbReference type="NCBI Taxonomy" id="1349"/>
    <lineage>
        <taxon>Bacteria</taxon>
        <taxon>Bacillati</taxon>
        <taxon>Bacillota</taxon>
        <taxon>Bacilli</taxon>
        <taxon>Lactobacillales</taxon>
        <taxon>Streptococcaceae</taxon>
        <taxon>Streptococcus</taxon>
    </lineage>
</organism>
<proteinExistence type="predicted"/>
<dbReference type="Gene3D" id="3.30.565.10">
    <property type="entry name" value="Histidine kinase-like ATPase, C-terminal domain"/>
    <property type="match status" value="1"/>
</dbReference>
<name>A0A6L6G7J4_STRUB</name>
<dbReference type="InterPro" id="IPR032834">
    <property type="entry name" value="NatK-like_C"/>
</dbReference>
<protein>
    <submittedName>
        <fullName evidence="2">GHKL domain-containing protein</fullName>
    </submittedName>
</protein>
<comment type="caution">
    <text evidence="2">The sequence shown here is derived from an EMBL/GenBank/DDBJ whole genome shotgun (WGS) entry which is preliminary data.</text>
</comment>
<accession>A0A6L6G7J4</accession>
<dbReference type="Proteomes" id="UP000483839">
    <property type="component" value="Unassembled WGS sequence"/>
</dbReference>
<sequence length="436" mass="51240">MTTIVNALILSVIVFLDYYVIFSKVSGIKLTLWRMLSIFSIFTICHGFVHRSNLFDPLLFLGVSFLFDRDRKWSEHLFNSFFSTLLIEMMYRLIAGLLLPSLFGYSYDSIRSSFELLDVVYLLLLPATQLLLYMFSIDLSLFKLMTSVPLKRRLYFTNSVMIGYYLLFHVLMLMNISVIDYLQKYRMLLIMIYMLFMTWIFLTLNRFAKDKLQEKLHLAHSERIENLKRYNNYIEMLYQQIRTVKHDSENIMISLKDSVDNGDLDTITYVYNNVVRASGNAIVNVGENFGSLDNIKESVIRSLINSKLIEAQQQGIRVYIEIPDDIEENSLKLMDLISVITYLLDNAIETAKGSQNPFLSIAYFCENQKQYFIIENSTKVKRINLMSLFDKYYIEKGECLSLKAKQFNDILEENPQLIFSTKSDYFRMRQMLEMET</sequence>